<protein>
    <recommendedName>
        <fullName evidence="4">Holin</fullName>
    </recommendedName>
</protein>
<dbReference type="Proteomes" id="UP000234479">
    <property type="component" value="Unassembled WGS sequence"/>
</dbReference>
<evidence type="ECO:0000313" key="3">
    <source>
        <dbReference type="Proteomes" id="UP000234479"/>
    </source>
</evidence>
<accession>A0A2N5DQ19</accession>
<dbReference type="AlphaFoldDB" id="A0A2N5DQ19"/>
<reference evidence="2 3" key="1">
    <citation type="submission" date="2017-12" db="EMBL/GenBank/DDBJ databases">
        <title>The genome sequence of Caulobacter sp. 410.</title>
        <authorList>
            <person name="Gao J."/>
            <person name="Mao X."/>
            <person name="Sun J."/>
        </authorList>
    </citation>
    <scope>NUCLEOTIDE SEQUENCE [LARGE SCALE GENOMIC DNA]</scope>
    <source>
        <strain evidence="2 3">410</strain>
    </source>
</reference>
<evidence type="ECO:0000313" key="2">
    <source>
        <dbReference type="EMBL" id="PLR28160.1"/>
    </source>
</evidence>
<organism evidence="2 3">
    <name type="scientific">Caulobacter zeae</name>
    <dbReference type="NCBI Taxonomy" id="2055137"/>
    <lineage>
        <taxon>Bacteria</taxon>
        <taxon>Pseudomonadati</taxon>
        <taxon>Pseudomonadota</taxon>
        <taxon>Alphaproteobacteria</taxon>
        <taxon>Caulobacterales</taxon>
        <taxon>Caulobacteraceae</taxon>
        <taxon>Caulobacter</taxon>
    </lineage>
</organism>
<evidence type="ECO:0008006" key="4">
    <source>
        <dbReference type="Google" id="ProtNLM"/>
    </source>
</evidence>
<dbReference type="OrthoDB" id="9909722at2"/>
<feature type="transmembrane region" description="Helical" evidence="1">
    <location>
        <begin position="12"/>
        <end position="32"/>
    </location>
</feature>
<proteinExistence type="predicted"/>
<comment type="caution">
    <text evidence="2">The sequence shown here is derived from an EMBL/GenBank/DDBJ whole genome shotgun (WGS) entry which is preliminary data.</text>
</comment>
<gene>
    <name evidence="2" type="ORF">SGCZBJ_03895</name>
</gene>
<evidence type="ECO:0000256" key="1">
    <source>
        <dbReference type="SAM" id="Phobius"/>
    </source>
</evidence>
<dbReference type="RefSeq" id="WP_101716713.1">
    <property type="nucleotide sequence ID" value="NZ_PJRS01000010.1"/>
</dbReference>
<keyword evidence="3" id="KW-1185">Reference proteome</keyword>
<feature type="transmembrane region" description="Helical" evidence="1">
    <location>
        <begin position="44"/>
        <end position="65"/>
    </location>
</feature>
<feature type="transmembrane region" description="Helical" evidence="1">
    <location>
        <begin position="77"/>
        <end position="101"/>
    </location>
</feature>
<keyword evidence="1" id="KW-0812">Transmembrane</keyword>
<keyword evidence="1" id="KW-1133">Transmembrane helix</keyword>
<keyword evidence="1" id="KW-0472">Membrane</keyword>
<name>A0A2N5DQ19_9CAUL</name>
<dbReference type="EMBL" id="PJRS01000010">
    <property type="protein sequence ID" value="PLR28160.1"/>
    <property type="molecule type" value="Genomic_DNA"/>
</dbReference>
<sequence>MADNPGEPQIVAVLTKLAPLAPGAAGAVLSLAFGEKLTVRGKALSVGVGLACACWLAPALVWALSKLSPWGAPPAEVGQAVGFLTGLFGMIVLAGLAPWLAKVAGDPLSLLKVRISTGEA</sequence>